<name>A0A9P5C0E9_9PLEO</name>
<evidence type="ECO:0000313" key="3">
    <source>
        <dbReference type="EMBL" id="KAF3037371.1"/>
    </source>
</evidence>
<evidence type="ECO:0000256" key="2">
    <source>
        <dbReference type="SAM" id="SignalP"/>
    </source>
</evidence>
<protein>
    <submittedName>
        <fullName evidence="3">Uncharacterized protein</fullName>
    </submittedName>
</protein>
<comment type="caution">
    <text evidence="3">The sequence shown here is derived from an EMBL/GenBank/DDBJ whole genome shotgun (WGS) entry which is preliminary data.</text>
</comment>
<evidence type="ECO:0000313" key="4">
    <source>
        <dbReference type="Proteomes" id="UP000758155"/>
    </source>
</evidence>
<dbReference type="AlphaFoldDB" id="A0A9P5C0E9"/>
<keyword evidence="4" id="KW-1185">Reference proteome</keyword>
<dbReference type="EMBL" id="SWKV01000043">
    <property type="protein sequence ID" value="KAF3037371.1"/>
    <property type="molecule type" value="Genomic_DNA"/>
</dbReference>
<organism evidence="3 4">
    <name type="scientific">Didymella heteroderae</name>
    <dbReference type="NCBI Taxonomy" id="1769908"/>
    <lineage>
        <taxon>Eukaryota</taxon>
        <taxon>Fungi</taxon>
        <taxon>Dikarya</taxon>
        <taxon>Ascomycota</taxon>
        <taxon>Pezizomycotina</taxon>
        <taxon>Dothideomycetes</taxon>
        <taxon>Pleosporomycetidae</taxon>
        <taxon>Pleosporales</taxon>
        <taxon>Pleosporineae</taxon>
        <taxon>Didymellaceae</taxon>
        <taxon>Didymella</taxon>
    </lineage>
</organism>
<gene>
    <name evidence="3" type="ORF">E8E12_007101</name>
</gene>
<dbReference type="Proteomes" id="UP000758155">
    <property type="component" value="Unassembled WGS sequence"/>
</dbReference>
<reference evidence="3" key="1">
    <citation type="submission" date="2019-04" db="EMBL/GenBank/DDBJ databases">
        <title>Sequencing of skin fungus with MAO and IRED activity.</title>
        <authorList>
            <person name="Marsaioli A.J."/>
            <person name="Bonatto J.M.C."/>
            <person name="Reis Junior O."/>
        </authorList>
    </citation>
    <scope>NUCLEOTIDE SEQUENCE</scope>
    <source>
        <strain evidence="3">28M1</strain>
    </source>
</reference>
<sequence>MASNANVWLFSTVCVAGVAANIDDCGIVTEAERAARALLPTPYAAYDDGASSRLDANSSIETVVPWEEAEVNTTTSDGPDAVPEVVAGNKPAKKAPEAAFPTPRLPPAPGVPARREREEAASPPRPKKKAITAVQAPITKFFHVLNMFPKK</sequence>
<feature type="region of interest" description="Disordered" evidence="1">
    <location>
        <begin position="70"/>
        <end position="132"/>
    </location>
</feature>
<proteinExistence type="predicted"/>
<feature type="signal peptide" evidence="2">
    <location>
        <begin position="1"/>
        <end position="20"/>
    </location>
</feature>
<evidence type="ECO:0000256" key="1">
    <source>
        <dbReference type="SAM" id="MobiDB-lite"/>
    </source>
</evidence>
<accession>A0A9P5C0E9</accession>
<feature type="chain" id="PRO_5040138999" evidence="2">
    <location>
        <begin position="21"/>
        <end position="151"/>
    </location>
</feature>
<keyword evidence="2" id="KW-0732">Signal</keyword>